<proteinExistence type="predicted"/>
<evidence type="ECO:0008006" key="4">
    <source>
        <dbReference type="Google" id="ProtNLM"/>
    </source>
</evidence>
<keyword evidence="1" id="KW-0812">Transmembrane</keyword>
<comment type="caution">
    <text evidence="2">The sequence shown here is derived from an EMBL/GenBank/DDBJ whole genome shotgun (WGS) entry which is preliminary data.</text>
</comment>
<dbReference type="Proteomes" id="UP000231586">
    <property type="component" value="Unassembled WGS sequence"/>
</dbReference>
<feature type="transmembrane region" description="Helical" evidence="1">
    <location>
        <begin position="125"/>
        <end position="142"/>
    </location>
</feature>
<feature type="transmembrane region" description="Helical" evidence="1">
    <location>
        <begin position="200"/>
        <end position="218"/>
    </location>
</feature>
<feature type="transmembrane region" description="Helical" evidence="1">
    <location>
        <begin position="162"/>
        <end position="180"/>
    </location>
</feature>
<dbReference type="OrthoDB" id="5149108at2"/>
<feature type="transmembrane region" description="Helical" evidence="1">
    <location>
        <begin position="21"/>
        <end position="41"/>
    </location>
</feature>
<sequence length="232" mass="24428">MSAPARRRPTGDDRVRARGESVALEVLLWGILLVVLVTQVIRPVVGPDGLGWYDGASVEGPPSITVTLDPAVVDTMTVPPTLPTLDDTAGAVSPGQVEIVPSRDATVTFWSPTFRQLAAADGQELVDGLVAAAVLALVILVVRDLRHGELFTSRNLRRGYAVAATVAGGGMLAQAVGTWGRIGVLESPQVAPYARLEWTVSWGPLVAGLAVFVAVEAVRQGVQLRRDVEGLV</sequence>
<dbReference type="AlphaFoldDB" id="A0A2M8WRM9"/>
<evidence type="ECO:0000256" key="1">
    <source>
        <dbReference type="SAM" id="Phobius"/>
    </source>
</evidence>
<reference evidence="2 3" key="1">
    <citation type="submission" date="2017-11" db="EMBL/GenBank/DDBJ databases">
        <title>Genomic Encyclopedia of Archaeal and Bacterial Type Strains, Phase II (KMG-II): From Individual Species to Whole Genera.</title>
        <authorList>
            <person name="Goeker M."/>
        </authorList>
    </citation>
    <scope>NUCLEOTIDE SEQUENCE [LARGE SCALE GENOMIC DNA]</scope>
    <source>
        <strain evidence="2 3">DSM 22413</strain>
    </source>
</reference>
<keyword evidence="1" id="KW-0472">Membrane</keyword>
<evidence type="ECO:0000313" key="3">
    <source>
        <dbReference type="Proteomes" id="UP000231586"/>
    </source>
</evidence>
<organism evidence="2 3">
    <name type="scientific">Luteimicrobium subarcticum</name>
    <dbReference type="NCBI Taxonomy" id="620910"/>
    <lineage>
        <taxon>Bacteria</taxon>
        <taxon>Bacillati</taxon>
        <taxon>Actinomycetota</taxon>
        <taxon>Actinomycetes</taxon>
        <taxon>Micrococcales</taxon>
        <taxon>Luteimicrobium</taxon>
    </lineage>
</organism>
<protein>
    <recommendedName>
        <fullName evidence="4">DUF2975 family protein</fullName>
    </recommendedName>
</protein>
<keyword evidence="3" id="KW-1185">Reference proteome</keyword>
<gene>
    <name evidence="2" type="ORF">CLV34_1064</name>
</gene>
<name>A0A2M8WRM9_9MICO</name>
<evidence type="ECO:0000313" key="2">
    <source>
        <dbReference type="EMBL" id="PJI93592.1"/>
    </source>
</evidence>
<accession>A0A2M8WRM9</accession>
<dbReference type="EMBL" id="PGTZ01000007">
    <property type="protein sequence ID" value="PJI93592.1"/>
    <property type="molecule type" value="Genomic_DNA"/>
</dbReference>
<keyword evidence="1" id="KW-1133">Transmembrane helix</keyword>
<dbReference type="RefSeq" id="WP_157803711.1">
    <property type="nucleotide sequence ID" value="NZ_PGTZ01000007.1"/>
</dbReference>